<comment type="subcellular location">
    <subcellularLocation>
        <location evidence="1">Vacuole membrane</location>
        <topology evidence="1">Multi-pass membrane protein</topology>
    </subcellularLocation>
</comment>
<dbReference type="CDD" id="cd18603">
    <property type="entry name" value="ABC_6TM_MRP1_2_3_6_D2_like"/>
    <property type="match status" value="1"/>
</dbReference>
<dbReference type="Gene3D" id="1.20.1560.10">
    <property type="entry name" value="ABC transporter type 1, transmembrane domain"/>
    <property type="match status" value="2"/>
</dbReference>
<dbReference type="CDD" id="cd18595">
    <property type="entry name" value="ABC_6TM_MRP1_2_3_6_D1_like"/>
    <property type="match status" value="1"/>
</dbReference>
<dbReference type="InterPro" id="IPR050173">
    <property type="entry name" value="ABC_transporter_C-like"/>
</dbReference>
<dbReference type="PROSITE" id="PS50929">
    <property type="entry name" value="ABC_TM1F"/>
    <property type="match status" value="2"/>
</dbReference>
<evidence type="ECO:0000256" key="6">
    <source>
        <dbReference type="ARBA" id="ARBA00022737"/>
    </source>
</evidence>
<keyword evidence="4" id="KW-0926">Vacuole</keyword>
<evidence type="ECO:0000313" key="17">
    <source>
        <dbReference type="RefSeq" id="XP_013389987.1"/>
    </source>
</evidence>
<dbReference type="SMART" id="SM00382">
    <property type="entry name" value="AAA"/>
    <property type="match status" value="2"/>
</dbReference>
<dbReference type="InterPro" id="IPR056227">
    <property type="entry name" value="TMD0_ABC"/>
</dbReference>
<dbReference type="SUPFAM" id="SSF90123">
    <property type="entry name" value="ABC transporter transmembrane region"/>
    <property type="match status" value="2"/>
</dbReference>
<dbReference type="PROSITE" id="PS50893">
    <property type="entry name" value="ABC_TRANSPORTER_2"/>
    <property type="match status" value="2"/>
</dbReference>
<evidence type="ECO:0000256" key="3">
    <source>
        <dbReference type="ARBA" id="ARBA00022448"/>
    </source>
</evidence>
<dbReference type="Pfam" id="PF00664">
    <property type="entry name" value="ABC_membrane"/>
    <property type="match status" value="2"/>
</dbReference>
<accession>A0A1S3HVB9</accession>
<name>A0A1S3HVB9_LINAN</name>
<dbReference type="Gene3D" id="3.40.50.300">
    <property type="entry name" value="P-loop containing nucleotide triphosphate hydrolases"/>
    <property type="match status" value="2"/>
</dbReference>
<dbReference type="InterPro" id="IPR003593">
    <property type="entry name" value="AAA+_ATPase"/>
</dbReference>
<dbReference type="STRING" id="7574.A0A1S3HVB9"/>
<feature type="transmembrane region" description="Helical" evidence="13">
    <location>
        <begin position="571"/>
        <end position="599"/>
    </location>
</feature>
<feature type="transmembrane region" description="Helical" evidence="13">
    <location>
        <begin position="1051"/>
        <end position="1072"/>
    </location>
</feature>
<dbReference type="Proteomes" id="UP000085678">
    <property type="component" value="Unplaced"/>
</dbReference>
<feature type="transmembrane region" description="Helical" evidence="13">
    <location>
        <begin position="140"/>
        <end position="161"/>
    </location>
</feature>
<dbReference type="InterPro" id="IPR003439">
    <property type="entry name" value="ABC_transporter-like_ATP-bd"/>
</dbReference>
<dbReference type="FunFam" id="1.20.1560.10:FF:000001">
    <property type="entry name" value="ATP-binding cassette subfamily C member 1"/>
    <property type="match status" value="1"/>
</dbReference>
<dbReference type="InterPro" id="IPR011527">
    <property type="entry name" value="ABC1_TM_dom"/>
</dbReference>
<organism evidence="16 17">
    <name type="scientific">Lingula anatina</name>
    <name type="common">Brachiopod</name>
    <name type="synonym">Lingula unguis</name>
    <dbReference type="NCBI Taxonomy" id="7574"/>
    <lineage>
        <taxon>Eukaryota</taxon>
        <taxon>Metazoa</taxon>
        <taxon>Spiralia</taxon>
        <taxon>Lophotrochozoa</taxon>
        <taxon>Brachiopoda</taxon>
        <taxon>Linguliformea</taxon>
        <taxon>Lingulata</taxon>
        <taxon>Lingulida</taxon>
        <taxon>Linguloidea</taxon>
        <taxon>Lingulidae</taxon>
        <taxon>Lingula</taxon>
    </lineage>
</organism>
<dbReference type="GO" id="GO:0016887">
    <property type="term" value="F:ATP hydrolysis activity"/>
    <property type="evidence" value="ECO:0007669"/>
    <property type="project" value="InterPro"/>
</dbReference>
<feature type="transmembrane region" description="Helical" evidence="13">
    <location>
        <begin position="108"/>
        <end position="128"/>
    </location>
</feature>
<dbReference type="InParanoid" id="A0A1S3HVB9"/>
<keyword evidence="10 13" id="KW-0472">Membrane</keyword>
<dbReference type="GO" id="GO:0015431">
    <property type="term" value="F:ABC-type glutathione S-conjugate transporter activity"/>
    <property type="evidence" value="ECO:0007669"/>
    <property type="project" value="UniProtKB-EC"/>
</dbReference>
<dbReference type="GeneID" id="106158508"/>
<evidence type="ECO:0000313" key="16">
    <source>
        <dbReference type="Proteomes" id="UP000085678"/>
    </source>
</evidence>
<evidence type="ECO:0000256" key="8">
    <source>
        <dbReference type="ARBA" id="ARBA00022840"/>
    </source>
</evidence>
<dbReference type="PANTHER" id="PTHR24223">
    <property type="entry name" value="ATP-BINDING CASSETTE SUB-FAMILY C"/>
    <property type="match status" value="1"/>
</dbReference>
<comment type="catalytic activity">
    <reaction evidence="12">
        <text>leukotriene C4(in) + ATP + H2O = leukotriene C4(out) + ADP + phosphate + H(+)</text>
        <dbReference type="Rhea" id="RHEA:38963"/>
        <dbReference type="ChEBI" id="CHEBI:15377"/>
        <dbReference type="ChEBI" id="CHEBI:15378"/>
        <dbReference type="ChEBI" id="CHEBI:30616"/>
        <dbReference type="ChEBI" id="CHEBI:43474"/>
        <dbReference type="ChEBI" id="CHEBI:57973"/>
        <dbReference type="ChEBI" id="CHEBI:456216"/>
    </reaction>
    <physiologicalReaction direction="left-to-right" evidence="12">
        <dbReference type="Rhea" id="RHEA:38964"/>
    </physiologicalReaction>
</comment>
<dbReference type="SUPFAM" id="SSF52540">
    <property type="entry name" value="P-loop containing nucleoside triphosphate hydrolases"/>
    <property type="match status" value="2"/>
</dbReference>
<keyword evidence="5 13" id="KW-0812">Transmembrane</keyword>
<feature type="transmembrane region" description="Helical" evidence="13">
    <location>
        <begin position="173"/>
        <end position="194"/>
    </location>
</feature>
<dbReference type="InterPro" id="IPR027417">
    <property type="entry name" value="P-loop_NTPase"/>
</dbReference>
<dbReference type="Pfam" id="PF00005">
    <property type="entry name" value="ABC_tran"/>
    <property type="match status" value="2"/>
</dbReference>
<dbReference type="GO" id="GO:0005774">
    <property type="term" value="C:vacuolar membrane"/>
    <property type="evidence" value="ECO:0007669"/>
    <property type="project" value="UniProtKB-SubCell"/>
</dbReference>
<dbReference type="EC" id="7.6.2.3" evidence="11"/>
<evidence type="ECO:0000256" key="9">
    <source>
        <dbReference type="ARBA" id="ARBA00022989"/>
    </source>
</evidence>
<feature type="transmembrane region" description="Helical" evidence="13">
    <location>
        <begin position="1222"/>
        <end position="1244"/>
    </location>
</feature>
<feature type="transmembrane region" description="Helical" evidence="13">
    <location>
        <begin position="994"/>
        <end position="1017"/>
    </location>
</feature>
<evidence type="ECO:0000256" key="11">
    <source>
        <dbReference type="ARBA" id="ARBA00024220"/>
    </source>
</evidence>
<evidence type="ECO:0000256" key="12">
    <source>
        <dbReference type="ARBA" id="ARBA00047523"/>
    </source>
</evidence>
<feature type="domain" description="ABC transporter" evidence="14">
    <location>
        <begin position="1235"/>
        <end position="1463"/>
    </location>
</feature>
<evidence type="ECO:0000256" key="7">
    <source>
        <dbReference type="ARBA" id="ARBA00022741"/>
    </source>
</evidence>
<comment type="similarity">
    <text evidence="2">Belongs to the ABC transporter superfamily. ABCC family. Conjugate transporter (TC 3.A.1.208) subfamily.</text>
</comment>
<dbReference type="PANTHER" id="PTHR24223:SF443">
    <property type="entry name" value="MULTIDRUG-RESISTANCE LIKE PROTEIN 1, ISOFORM I"/>
    <property type="match status" value="1"/>
</dbReference>
<sequence length="1468" mass="166353">MEEIYWTDICGNSSQYSPFWSPSLTVNTSNPDFTQCFQDTVLVWVPCGFLWIYALYYIPSLRKEPVVHKLSHGGKLQMSKLILSILLCLTVLVDFFKTLGDIATNPAPVFYMTPLIYFVSFALSTFLISYEFVKGVASSAILFLFWLLLLITGVITFRSQILQLENVENVSVFRAVTTFVYFTFVLLEFILHIWADKRALPGSLASEYQPLLGAELEKEDILDEKAMCQELTASYVSRMLFWWITRLVIKGYKRPLVFSDLTKLKPSDSCRSIVPSFLRQWNKQVIRNNSSPALQFSISHKIHKATYDNNKTNESYQNAYQEEVPYVKMVNSGRRHKGEPSFTKAMLWSFGGYYAWAGLLKLVYEIVMFVNPVLLSYFISFIESDDPFIWRGYLLAVVMFMTSLLKAFLNQHQYYMSQVVGLRMRTAAITALYRKSLRLSNESRKNSTVGQIVNLMSVDAQKLQEAPFFLHMIWSCPLSIIISVALVWQYLGPATLAGVMVILLMLPVNFYFGNKIRYNQVLQMGKKDIRIKCLNEILNGIKVLKLYGWETSFEEKTTAIRKTELRYMRNASLSLAMCDISYFSVPLLTALTSFATFVLSDPNNVLDPNTAFVSLALFTIMNEHLGFLPYALMFLIQAGIAMRRIGRFMKMSELDLDTVDRRNNGGHPISLENASFAWEEGTPTLKNLNFQLEQGELVAVVGQVGSGKSSLISALLGEMVRTDGYVRIQGSMAYVPQQAWIQNLTLKNNILFGKELNQTFYRRCISCCALEPDLKMLPGGDQIEIGEKGINLSGGQKQRVSMARAVYQDCDVYLLDDPLSAVDSHVGKHLFDKVIGPEGMLQCKTRILCTNSISCLSKVDKIIVLNKGEISEIGTYQELLSHNGGFAEFIKTYLSEQDEQSEDEDEETTEIKNQLRQQILMLSGSIKESEKEVSKGHDTSLKVKRRRFSERSEESEVIHHEVETGEKLIEEEYAAVGRVRWGVIRAYVKAAGKLYTSCLLTCYSGYVVMLILTNIWLNIWTNDAAALNGTQSRELTDLRLGVYGGLGATQMAFVAVEYVAIVLGTLQAARVLHRNFLQRIMKAPMHFFDTTPIGRIINRFSKDMDTCDINIPLTLVWFAGALAFVFTTLVVIIYSTPTFILVAIPLIIIYLIIQTFYLYTARQLQRIDALKRSPIYSHFSETLVGVSSIRAYKQQDRFIRTTDRMVDDNQIAYYPNIVSNRWLGICLEVLGSSVILFAAIFALIARESEGGISGGEVGLSVSFSLQMTEQLNFVVKTMCDFEMQIVSIERIKEYSEVEIEVGWILEVFIGQDPVLFSGSLRMNLDPFDQYSDNDIWNALEHSHLNGFVRSLPEGLQYECNEGGENLSVGQRQLVCLARALLRKTKILVLDEATAAVDMETDDLIQTTVRNEFKDSTILTIAHRLNTIMDYTRVLVLDHGEIKEFDSPTDLLANKRSIFFGMAKDAGLV</sequence>
<feature type="domain" description="ABC transporter" evidence="14">
    <location>
        <begin position="669"/>
        <end position="892"/>
    </location>
</feature>
<feature type="transmembrane region" description="Helical" evidence="13">
    <location>
        <begin position="468"/>
        <end position="488"/>
    </location>
</feature>
<evidence type="ECO:0000256" key="4">
    <source>
        <dbReference type="ARBA" id="ARBA00022554"/>
    </source>
</evidence>
<feature type="domain" description="ABC transmembrane type-1" evidence="15">
    <location>
        <begin position="1007"/>
        <end position="1283"/>
    </location>
</feature>
<dbReference type="InterPro" id="IPR017871">
    <property type="entry name" value="ABC_transporter-like_CS"/>
</dbReference>
<dbReference type="FunFam" id="1.20.1560.10:FF:000020">
    <property type="entry name" value="ABC metal ion transporter"/>
    <property type="match status" value="1"/>
</dbReference>
<dbReference type="FunFam" id="3.40.50.300:FF:000293">
    <property type="entry name" value="ATP binding cassette subfamily C member 1"/>
    <property type="match status" value="1"/>
</dbReference>
<evidence type="ECO:0000256" key="5">
    <source>
        <dbReference type="ARBA" id="ARBA00022692"/>
    </source>
</evidence>
<gene>
    <name evidence="17" type="primary">LOC106158508</name>
</gene>
<keyword evidence="6" id="KW-0677">Repeat</keyword>
<evidence type="ECO:0000256" key="13">
    <source>
        <dbReference type="SAM" id="Phobius"/>
    </source>
</evidence>
<evidence type="ECO:0000259" key="14">
    <source>
        <dbReference type="PROSITE" id="PS50893"/>
    </source>
</evidence>
<dbReference type="GO" id="GO:0000323">
    <property type="term" value="C:lytic vacuole"/>
    <property type="evidence" value="ECO:0007669"/>
    <property type="project" value="UniProtKB-ARBA"/>
</dbReference>
<dbReference type="KEGG" id="lak:106158508"/>
<feature type="domain" description="ABC transmembrane type-1" evidence="15">
    <location>
        <begin position="355"/>
        <end position="637"/>
    </location>
</feature>
<dbReference type="RefSeq" id="XP_013389987.1">
    <property type="nucleotide sequence ID" value="XM_013534533.1"/>
</dbReference>
<protein>
    <recommendedName>
        <fullName evidence="11">ABC-type glutathione-S-conjugate transporter</fullName>
        <ecNumber evidence="11">7.6.2.3</ecNumber>
    </recommendedName>
</protein>
<keyword evidence="3" id="KW-0813">Transport</keyword>
<proteinExistence type="inferred from homology"/>
<evidence type="ECO:0000256" key="10">
    <source>
        <dbReference type="ARBA" id="ARBA00023136"/>
    </source>
</evidence>
<reference evidence="17" key="1">
    <citation type="submission" date="2025-08" db="UniProtKB">
        <authorList>
            <consortium name="RefSeq"/>
        </authorList>
    </citation>
    <scope>IDENTIFICATION</scope>
    <source>
        <tissue evidence="17">Gonads</tissue>
    </source>
</reference>
<feature type="transmembrane region" description="Helical" evidence="13">
    <location>
        <begin position="611"/>
        <end position="641"/>
    </location>
</feature>
<evidence type="ECO:0000256" key="2">
    <source>
        <dbReference type="ARBA" id="ARBA00009726"/>
    </source>
</evidence>
<keyword evidence="8" id="KW-0067">ATP-binding</keyword>
<keyword evidence="7" id="KW-0547">Nucleotide-binding</keyword>
<evidence type="ECO:0000259" key="15">
    <source>
        <dbReference type="PROSITE" id="PS50929"/>
    </source>
</evidence>
<dbReference type="GO" id="GO:0005524">
    <property type="term" value="F:ATP binding"/>
    <property type="evidence" value="ECO:0007669"/>
    <property type="project" value="UniProtKB-KW"/>
</dbReference>
<dbReference type="FunFam" id="3.40.50.300:FF:003475">
    <property type="entry name" value="Predicted protein"/>
    <property type="match status" value="1"/>
</dbReference>
<feature type="transmembrane region" description="Helical" evidence="13">
    <location>
        <begin position="1109"/>
        <end position="1133"/>
    </location>
</feature>
<feature type="transmembrane region" description="Helical" evidence="13">
    <location>
        <begin position="494"/>
        <end position="512"/>
    </location>
</feature>
<dbReference type="CDD" id="cd03250">
    <property type="entry name" value="ABCC_MRP_domain1"/>
    <property type="match status" value="1"/>
</dbReference>
<feature type="transmembrane region" description="Helical" evidence="13">
    <location>
        <begin position="41"/>
        <end position="58"/>
    </location>
</feature>
<feature type="transmembrane region" description="Helical" evidence="13">
    <location>
        <begin position="78"/>
        <end position="96"/>
    </location>
</feature>
<dbReference type="InterPro" id="IPR036640">
    <property type="entry name" value="ABC1_TM_sf"/>
</dbReference>
<dbReference type="PROSITE" id="PS00211">
    <property type="entry name" value="ABC_TRANSPORTER_1"/>
    <property type="match status" value="2"/>
</dbReference>
<dbReference type="OrthoDB" id="6500128at2759"/>
<keyword evidence="16" id="KW-1185">Reference proteome</keyword>
<feature type="transmembrane region" description="Helical" evidence="13">
    <location>
        <begin position="1139"/>
        <end position="1159"/>
    </location>
</feature>
<keyword evidence="9 13" id="KW-1133">Transmembrane helix</keyword>
<evidence type="ECO:0000256" key="1">
    <source>
        <dbReference type="ARBA" id="ARBA00004128"/>
    </source>
</evidence>
<dbReference type="Pfam" id="PF24357">
    <property type="entry name" value="TMD0_ABC"/>
    <property type="match status" value="1"/>
</dbReference>
<feature type="transmembrane region" description="Helical" evidence="13">
    <location>
        <begin position="388"/>
        <end position="409"/>
    </location>
</feature>